<reference evidence="3" key="1">
    <citation type="submission" date="2023-03" db="EMBL/GenBank/DDBJ databases">
        <title>Andean soil-derived lignocellulolytic bacterial consortium as a source of novel taxa and putative plastic-active enzymes.</title>
        <authorList>
            <person name="Diaz-Garcia L."/>
            <person name="Chuvochina M."/>
            <person name="Feuerriegel G."/>
            <person name="Bunk B."/>
            <person name="Sproer C."/>
            <person name="Streit W.R."/>
            <person name="Rodriguez L.M."/>
            <person name="Overmann J."/>
            <person name="Jimenez D.J."/>
        </authorList>
    </citation>
    <scope>NUCLEOTIDE SEQUENCE</scope>
    <source>
        <strain evidence="3">MAG 7</strain>
    </source>
</reference>
<dbReference type="InterPro" id="IPR008979">
    <property type="entry name" value="Galactose-bd-like_sf"/>
</dbReference>
<feature type="domain" description="Sialate O-acetylesterase" evidence="2">
    <location>
        <begin position="431"/>
        <end position="550"/>
    </location>
</feature>
<dbReference type="PANTHER" id="PTHR22901:SF0">
    <property type="entry name" value="SIALATE O-ACETYLESTERASE"/>
    <property type="match status" value="1"/>
</dbReference>
<name>A0AAJ5WW51_9BACT</name>
<evidence type="ECO:0000313" key="4">
    <source>
        <dbReference type="Proteomes" id="UP001220610"/>
    </source>
</evidence>
<dbReference type="Proteomes" id="UP001220610">
    <property type="component" value="Chromosome"/>
</dbReference>
<protein>
    <submittedName>
        <fullName evidence="3">Sialate O-acetylesterase</fullName>
    </submittedName>
</protein>
<dbReference type="Pfam" id="PF03629">
    <property type="entry name" value="SASA"/>
    <property type="match status" value="1"/>
</dbReference>
<dbReference type="GO" id="GO:0001681">
    <property type="term" value="F:sialate O-acetylesterase activity"/>
    <property type="evidence" value="ECO:0007669"/>
    <property type="project" value="InterPro"/>
</dbReference>
<dbReference type="InterPro" id="IPR039329">
    <property type="entry name" value="SIAE"/>
</dbReference>
<dbReference type="AlphaFoldDB" id="A0AAJ5WW51"/>
<dbReference type="InterPro" id="IPR005181">
    <property type="entry name" value="SASA"/>
</dbReference>
<dbReference type="InterPro" id="IPR036514">
    <property type="entry name" value="SGNH_hydro_sf"/>
</dbReference>
<evidence type="ECO:0000259" key="2">
    <source>
        <dbReference type="Pfam" id="PF03629"/>
    </source>
</evidence>
<gene>
    <name evidence="3" type="ORF">P0Y53_09350</name>
</gene>
<evidence type="ECO:0000256" key="1">
    <source>
        <dbReference type="ARBA" id="ARBA00022801"/>
    </source>
</evidence>
<dbReference type="GO" id="GO:0005975">
    <property type="term" value="P:carbohydrate metabolic process"/>
    <property type="evidence" value="ECO:0007669"/>
    <property type="project" value="TreeGrafter"/>
</dbReference>
<sequence>MKQLLLPSVSRPLSLLGGLLLLVLSAAAQQNVQLPYFFSNDMVLQRQQPIRFWGTAPAKTTFSISFAGKKQTVKADNKGQWQVSFPAMEAGGPYSLSVQSDSSFTLSNILVGDVYLCSGQSNMEWSMIKTFNSAYELAQANYEGIRFFTTPRIPSSIPQSNTLPANWKTCTSENAWEFSAVAYYFARDLFERYKIPIGIIHSSWGGTASEAWTSLPALQAHPDFQQKVNSLLEANRQDSTLDKRYQRYLAAQEKLRQEMLLADPGLVNNWAAPAYNDADWKTMQAPGYLPPADSSFRGIVWARKKIFLPASMASRDLRLTLELLMERNTTYINGQEVGMVNWGGRCIYRVPATCLKEGENTIAIRFETSKLTAGFNALAAENLFLTELASSPTPLTVPLAGDWKYKPSLPRPQVPLLAGSWPNFAGIPASLYNGMIAPFTPLALKGFCWYQGEANSERAYQYRSIFPLLIRDWRAQWKQPDLPFFFVQLTGFTGITNQPVEHPWAELREAQTMTLSTPRTGMAVIIDVGNPSDVHPTRKAIVGKRLAAEAAKLLYGDSSAQTSPLYKTHSIKGDSIRLQFSNALHGLVARGSGGPKGLAIAGADHHFVWASARVDGNELVVWSPEVKQPVAVRYAWTGSPVESNGANLYNTDGFPVSPFRTDNWPGITVNKK</sequence>
<proteinExistence type="predicted"/>
<dbReference type="SUPFAM" id="SSF52266">
    <property type="entry name" value="SGNH hydrolase"/>
    <property type="match status" value="1"/>
</dbReference>
<evidence type="ECO:0000313" key="3">
    <source>
        <dbReference type="EMBL" id="WEK37707.1"/>
    </source>
</evidence>
<keyword evidence="1" id="KW-0378">Hydrolase</keyword>
<accession>A0AAJ5WW51</accession>
<dbReference type="EMBL" id="CP119311">
    <property type="protein sequence ID" value="WEK37707.1"/>
    <property type="molecule type" value="Genomic_DNA"/>
</dbReference>
<organism evidence="3 4">
    <name type="scientific">Candidatus Pseudobacter hemicellulosilyticus</name>
    <dbReference type="NCBI Taxonomy" id="3121375"/>
    <lineage>
        <taxon>Bacteria</taxon>
        <taxon>Pseudomonadati</taxon>
        <taxon>Bacteroidota</taxon>
        <taxon>Chitinophagia</taxon>
        <taxon>Chitinophagales</taxon>
        <taxon>Chitinophagaceae</taxon>
        <taxon>Pseudobacter</taxon>
    </lineage>
</organism>
<dbReference type="SUPFAM" id="SSF49785">
    <property type="entry name" value="Galactose-binding domain-like"/>
    <property type="match status" value="1"/>
</dbReference>
<dbReference type="Gene3D" id="3.40.50.1110">
    <property type="entry name" value="SGNH hydrolase"/>
    <property type="match status" value="2"/>
</dbReference>
<dbReference type="PANTHER" id="PTHR22901">
    <property type="entry name" value="SIALATE O-ACETYLESTERASE"/>
    <property type="match status" value="1"/>
</dbReference>